<dbReference type="InterPro" id="IPR027417">
    <property type="entry name" value="P-loop_NTPase"/>
</dbReference>
<dbReference type="SUPFAM" id="SSF52540">
    <property type="entry name" value="P-loop containing nucleoside triphosphate hydrolases"/>
    <property type="match status" value="1"/>
</dbReference>
<dbReference type="SMART" id="SM00382">
    <property type="entry name" value="AAA"/>
    <property type="match status" value="1"/>
</dbReference>
<protein>
    <recommendedName>
        <fullName evidence="2">AAA+ ATPase domain-containing protein</fullName>
    </recommendedName>
</protein>
<sequence>MSKLIMSCKEPDTVVIPERPDVADFDSTCEGGNPERQSGIDRVDNHRTHSVSSSMETIDGANGNDAVKHGSARGSHDVSSESTSLQQDGNAAEDAMSSKSSPEDEDLFTWLKEQPKKVNVKWSDYEAFRNRFSFEEGLDVIEVLEGDPDQLRMEISRERGKRHMQHKKHSASRGKHQVENDAKFIHLIKIQSEIILYVLARLTGADDWNGVSSTFLRPFQTFYYSLPYAKQALKILERLFNEQESQSGGVTIYSGPLERLEGVHSIETEDPVQKLSMPSDLDIEDIIYGLLDFNSETKNILTAVEHMKLYTDFVEKYIVPMWVEARGSSKHKVRFSDLPMFYRPGDILYEPLRAGDFKTKARKADFDAARSGGLAVHQNYWKLCYAHFEAFPSHKGRQDKEYEHIGTALLNQSFRLSSYHVDFDGDNYGPMPCETFISNYEGERDIRSLTLYPLRFYADAAQTFTDLTARAKNFLSYVLEKHLSYDGWPLIHETYAGNLGKKQKRDGAEHIEGEIMIDFKEGFQSDSGFVKPKFDIPAELERLGFSAASVSPPVSLDELDMMTQWWSDTTRSKKKGFCEEWYLVREPFCVLQSSHINKEDKVLRAFGEEQVVSDFDPEHLFLFPQRLIAYSLRARRFFVANIDSISFITAPKSPFRDLKIEVEHKRILKSLVGRHFEKQDIRRQNKDAILDQDFIRGKGSGLIILLHGVPGVGKTTTAEAVALENRKPLFALTSGDLGSTSKDVETALRETFRLAALWNCVLLLDEADLFLAKRDIGDLVRNSLVSVFLRVLDYYDGVLFLTTNRVGIVDEAFRSRIHLSLYYPALRKKQALEIFKLNIRRIKEIEKSKAVIRGKGDDSQPRLPPTEIDEDSILNFATRHWENARNNPSRRWNGRQIRNSFQIAYSLVNLNQISVPESHYDDDYDDEEVDYDDEPGIDDTHSGFKGPGVTVASSISSGQEKKLGKLDSSQFEIVARSIQRFDSYLYRTRGSDSDYAKTKNLRRDDYVESDDEYRSLQGRDRYSDARLPRSSPHRATHFRSNAPPGHLAPPSDQGERVHRAAPRDREQRSYADRRAPVPDDVEDEYFEEMPRSRAGPSPRSFQRRRQHDYDDEYEYTHRRDR</sequence>
<dbReference type="PANTHER" id="PTHR46411">
    <property type="entry name" value="FAMILY ATPASE, PUTATIVE-RELATED"/>
    <property type="match status" value="1"/>
</dbReference>
<dbReference type="CDD" id="cd19481">
    <property type="entry name" value="RecA-like_protease"/>
    <property type="match status" value="1"/>
</dbReference>
<dbReference type="Proteomes" id="UP001265746">
    <property type="component" value="Unassembled WGS sequence"/>
</dbReference>
<dbReference type="Pfam" id="PF00004">
    <property type="entry name" value="AAA"/>
    <property type="match status" value="1"/>
</dbReference>
<evidence type="ECO:0000256" key="1">
    <source>
        <dbReference type="SAM" id="MobiDB-lite"/>
    </source>
</evidence>
<feature type="domain" description="AAA+ ATPase" evidence="2">
    <location>
        <begin position="700"/>
        <end position="827"/>
    </location>
</feature>
<evidence type="ECO:0000313" key="3">
    <source>
        <dbReference type="EMBL" id="KAK2599728.1"/>
    </source>
</evidence>
<feature type="region of interest" description="Disordered" evidence="1">
    <location>
        <begin position="1006"/>
        <end position="1121"/>
    </location>
</feature>
<dbReference type="GO" id="GO:0005524">
    <property type="term" value="F:ATP binding"/>
    <property type="evidence" value="ECO:0007669"/>
    <property type="project" value="InterPro"/>
</dbReference>
<dbReference type="EMBL" id="JAUJFL010000007">
    <property type="protein sequence ID" value="KAK2599728.1"/>
    <property type="molecule type" value="Genomic_DNA"/>
</dbReference>
<feature type="region of interest" description="Disordered" evidence="1">
    <location>
        <begin position="1"/>
        <end position="105"/>
    </location>
</feature>
<gene>
    <name evidence="3" type="ORF">N8I77_011458</name>
</gene>
<proteinExistence type="predicted"/>
<dbReference type="GO" id="GO:0016887">
    <property type="term" value="F:ATP hydrolysis activity"/>
    <property type="evidence" value="ECO:0007669"/>
    <property type="project" value="InterPro"/>
</dbReference>
<reference evidence="3" key="1">
    <citation type="submission" date="2023-06" db="EMBL/GenBank/DDBJ databases">
        <authorList>
            <person name="Noh H."/>
        </authorList>
    </citation>
    <scope>NUCLEOTIDE SEQUENCE</scope>
    <source>
        <strain evidence="3">DUCC20226</strain>
    </source>
</reference>
<dbReference type="InterPro" id="IPR003593">
    <property type="entry name" value="AAA+_ATPase"/>
</dbReference>
<feature type="compositionally biased region" description="Basic and acidic residues" evidence="1">
    <location>
        <begin position="1006"/>
        <end position="1027"/>
    </location>
</feature>
<accession>A0AAD9S5G5</accession>
<comment type="caution">
    <text evidence="3">The sequence shown here is derived from an EMBL/GenBank/DDBJ whole genome shotgun (WGS) entry which is preliminary data.</text>
</comment>
<evidence type="ECO:0000313" key="4">
    <source>
        <dbReference type="Proteomes" id="UP001265746"/>
    </source>
</evidence>
<evidence type="ECO:0000259" key="2">
    <source>
        <dbReference type="SMART" id="SM00382"/>
    </source>
</evidence>
<dbReference type="InterPro" id="IPR003959">
    <property type="entry name" value="ATPase_AAA_core"/>
</dbReference>
<dbReference type="Gene3D" id="3.40.50.300">
    <property type="entry name" value="P-loop containing nucleotide triphosphate hydrolases"/>
    <property type="match status" value="1"/>
</dbReference>
<dbReference type="Pfam" id="PF22942">
    <property type="entry name" value="DUF7025"/>
    <property type="match status" value="1"/>
</dbReference>
<feature type="compositionally biased region" description="Basic and acidic residues" evidence="1">
    <location>
        <begin position="1053"/>
        <end position="1077"/>
    </location>
</feature>
<organism evidence="3 4">
    <name type="scientific">Phomopsis amygdali</name>
    <name type="common">Fusicoccum amygdali</name>
    <dbReference type="NCBI Taxonomy" id="1214568"/>
    <lineage>
        <taxon>Eukaryota</taxon>
        <taxon>Fungi</taxon>
        <taxon>Dikarya</taxon>
        <taxon>Ascomycota</taxon>
        <taxon>Pezizomycotina</taxon>
        <taxon>Sordariomycetes</taxon>
        <taxon>Sordariomycetidae</taxon>
        <taxon>Diaporthales</taxon>
        <taxon>Diaporthaceae</taxon>
        <taxon>Diaporthe</taxon>
    </lineage>
</organism>
<dbReference type="PANTHER" id="PTHR46411:SF3">
    <property type="entry name" value="AAA+ ATPASE DOMAIN-CONTAINING PROTEIN"/>
    <property type="match status" value="1"/>
</dbReference>
<feature type="compositionally biased region" description="Polar residues" evidence="1">
    <location>
        <begin position="80"/>
        <end position="89"/>
    </location>
</feature>
<keyword evidence="4" id="KW-1185">Reference proteome</keyword>
<dbReference type="InterPro" id="IPR054289">
    <property type="entry name" value="DUF7025"/>
</dbReference>
<name>A0AAD9S5G5_PHOAM</name>
<feature type="compositionally biased region" description="Basic and acidic residues" evidence="1">
    <location>
        <begin position="38"/>
        <end position="47"/>
    </location>
</feature>
<dbReference type="AlphaFoldDB" id="A0AAD9S5G5"/>